<reference evidence="1 2" key="1">
    <citation type="submission" date="2016-11" db="EMBL/GenBank/DDBJ databases">
        <authorList>
            <person name="Jaros S."/>
            <person name="Januszkiewicz K."/>
            <person name="Wedrychowicz H."/>
        </authorList>
    </citation>
    <scope>NUCLEOTIDE SEQUENCE [LARGE SCALE GENOMIC DNA]</scope>
</reference>
<organism evidence="1 2">
    <name type="scientific">Microbotryum silenes-dioicae</name>
    <dbReference type="NCBI Taxonomy" id="796604"/>
    <lineage>
        <taxon>Eukaryota</taxon>
        <taxon>Fungi</taxon>
        <taxon>Dikarya</taxon>
        <taxon>Basidiomycota</taxon>
        <taxon>Pucciniomycotina</taxon>
        <taxon>Microbotryomycetes</taxon>
        <taxon>Microbotryales</taxon>
        <taxon>Microbotryaceae</taxon>
        <taxon>Microbotryum</taxon>
    </lineage>
</organism>
<keyword evidence="2" id="KW-1185">Reference proteome</keyword>
<accession>A0A2X0MG70</accession>
<proteinExistence type="predicted"/>
<dbReference type="Proteomes" id="UP000249464">
    <property type="component" value="Unassembled WGS sequence"/>
</dbReference>
<evidence type="ECO:0000313" key="1">
    <source>
        <dbReference type="EMBL" id="SGY80264.1"/>
    </source>
</evidence>
<evidence type="ECO:0000313" key="2">
    <source>
        <dbReference type="Proteomes" id="UP000249464"/>
    </source>
</evidence>
<protein>
    <submittedName>
        <fullName evidence="1">BQ5605_C008g05342 protein</fullName>
    </submittedName>
</protein>
<dbReference type="EMBL" id="FQNC01000048">
    <property type="protein sequence ID" value="SGY80264.1"/>
    <property type="molecule type" value="Genomic_DNA"/>
</dbReference>
<name>A0A2X0MG70_9BASI</name>
<sequence>MNAFRLLLQELTEDFCARDFNTRSRKPCPHAGLPQNFPKHAPAALGQFRTACCCRTSIRCVPLPPPAKDLPSDTNTQLPPSLLPCQTTTDSCPLRTPLLLNLPCWIVD</sequence>
<dbReference type="AlphaFoldDB" id="A0A2X0MG70"/>
<gene>
    <name evidence="1" type="primary">BQ5605_C008g05342</name>
    <name evidence="1" type="ORF">BQ5605_C008G05342</name>
</gene>